<dbReference type="InterPro" id="IPR050763">
    <property type="entry name" value="ABC_transporter_ATP-binding"/>
</dbReference>
<evidence type="ECO:0000256" key="2">
    <source>
        <dbReference type="ARBA" id="ARBA00022448"/>
    </source>
</evidence>
<sequence length="302" mass="33845">MSLVIEVHNLSKKFGRFQALESLSFQVEAGDFYGFIGPNGAGKSTTIRILLGLINPSSGSVKVFGQAVKVNQNDLLQRMGYVSSEVAYYHGMTALETIEMAAKVHGHVDPKEIDRLCKLFDVQKEKQVQDLSFGNRRKISIVTALQHQPDLIILDEPTSGLDPLIQKNFWDEIVSRNEAGATIFISSHNLAEVQKYCRNAAIIRNGQLIEAGSMTELVHNTAKRVTIHGIDQLPPIEGDVKDLIIYENSVSFLYQGSMQAFIEAIHLYRDQIVDLEIANPELEEVFLHYYHLEGGMTDDRLQ</sequence>
<dbReference type="GO" id="GO:0005524">
    <property type="term" value="F:ATP binding"/>
    <property type="evidence" value="ECO:0007669"/>
    <property type="project" value="UniProtKB-KW"/>
</dbReference>
<protein>
    <submittedName>
        <fullName evidence="6">ABC transporter ATP-binding protein</fullName>
    </submittedName>
</protein>
<dbReference type="PANTHER" id="PTHR42711:SF5">
    <property type="entry name" value="ABC TRANSPORTER ATP-BINDING PROTEIN NATA"/>
    <property type="match status" value="1"/>
</dbReference>
<accession>A0ABY5P2X6</accession>
<dbReference type="InterPro" id="IPR017871">
    <property type="entry name" value="ABC_transporter-like_CS"/>
</dbReference>
<evidence type="ECO:0000256" key="4">
    <source>
        <dbReference type="ARBA" id="ARBA00022840"/>
    </source>
</evidence>
<dbReference type="SMART" id="SM00382">
    <property type="entry name" value="AAA"/>
    <property type="match status" value="1"/>
</dbReference>
<evidence type="ECO:0000256" key="1">
    <source>
        <dbReference type="ARBA" id="ARBA00005417"/>
    </source>
</evidence>
<dbReference type="Proteomes" id="UP001315967">
    <property type="component" value="Chromosome"/>
</dbReference>
<dbReference type="InterPro" id="IPR003593">
    <property type="entry name" value="AAA+_ATPase"/>
</dbReference>
<dbReference type="EMBL" id="CP102453">
    <property type="protein sequence ID" value="UUX33004.1"/>
    <property type="molecule type" value="Genomic_DNA"/>
</dbReference>
<keyword evidence="3" id="KW-0547">Nucleotide-binding</keyword>
<evidence type="ECO:0000313" key="7">
    <source>
        <dbReference type="Proteomes" id="UP001315967"/>
    </source>
</evidence>
<proteinExistence type="inferred from homology"/>
<dbReference type="Pfam" id="PF00005">
    <property type="entry name" value="ABC_tran"/>
    <property type="match status" value="1"/>
</dbReference>
<dbReference type="PROSITE" id="PS50893">
    <property type="entry name" value="ABC_TRANSPORTER_2"/>
    <property type="match status" value="1"/>
</dbReference>
<evidence type="ECO:0000313" key="6">
    <source>
        <dbReference type="EMBL" id="UUX33004.1"/>
    </source>
</evidence>
<dbReference type="PANTHER" id="PTHR42711">
    <property type="entry name" value="ABC TRANSPORTER ATP-BINDING PROTEIN"/>
    <property type="match status" value="1"/>
</dbReference>
<dbReference type="InterPro" id="IPR027417">
    <property type="entry name" value="P-loop_NTPase"/>
</dbReference>
<dbReference type="RefSeq" id="WP_313792504.1">
    <property type="nucleotide sequence ID" value="NZ_CP102453.1"/>
</dbReference>
<dbReference type="SUPFAM" id="SSF52540">
    <property type="entry name" value="P-loop containing nucleoside triphosphate hydrolases"/>
    <property type="match status" value="1"/>
</dbReference>
<keyword evidence="7" id="KW-1185">Reference proteome</keyword>
<evidence type="ECO:0000259" key="5">
    <source>
        <dbReference type="PROSITE" id="PS50893"/>
    </source>
</evidence>
<organism evidence="6 7">
    <name type="scientific">Fundicoccus culcitae</name>
    <dbReference type="NCBI Taxonomy" id="2969821"/>
    <lineage>
        <taxon>Bacteria</taxon>
        <taxon>Bacillati</taxon>
        <taxon>Bacillota</taxon>
        <taxon>Bacilli</taxon>
        <taxon>Lactobacillales</taxon>
        <taxon>Aerococcaceae</taxon>
        <taxon>Fundicoccus</taxon>
    </lineage>
</organism>
<dbReference type="CDD" id="cd03230">
    <property type="entry name" value="ABC_DR_subfamily_A"/>
    <property type="match status" value="1"/>
</dbReference>
<gene>
    <name evidence="6" type="ORF">NRE15_08750</name>
</gene>
<name>A0ABY5P2X6_9LACT</name>
<keyword evidence="2" id="KW-0813">Transport</keyword>
<comment type="similarity">
    <text evidence="1">Belongs to the ABC transporter superfamily.</text>
</comment>
<keyword evidence="4 6" id="KW-0067">ATP-binding</keyword>
<feature type="domain" description="ABC transporter" evidence="5">
    <location>
        <begin position="5"/>
        <end position="230"/>
    </location>
</feature>
<dbReference type="Gene3D" id="3.40.50.300">
    <property type="entry name" value="P-loop containing nucleotide triphosphate hydrolases"/>
    <property type="match status" value="1"/>
</dbReference>
<reference evidence="6 7" key="1">
    <citation type="submission" date="2022-08" db="EMBL/GenBank/DDBJ databases">
        <title>Aerococcaceae sp. nov isolated from spoiled eye mask.</title>
        <authorList>
            <person name="Zhou G."/>
            <person name="Xie X.-B."/>
            <person name="Shi Q.-S."/>
            <person name="Wang Y.-S."/>
            <person name="Wen X."/>
            <person name="Peng H."/>
            <person name="Yang X.-J."/>
            <person name="Tao H.-B."/>
            <person name="Huang X.-M."/>
        </authorList>
    </citation>
    <scope>NUCLEOTIDE SEQUENCE [LARGE SCALE GENOMIC DNA]</scope>
    <source>
        <strain evidence="7">DM20194951</strain>
    </source>
</reference>
<dbReference type="PROSITE" id="PS00211">
    <property type="entry name" value="ABC_TRANSPORTER_1"/>
    <property type="match status" value="1"/>
</dbReference>
<dbReference type="InterPro" id="IPR003439">
    <property type="entry name" value="ABC_transporter-like_ATP-bd"/>
</dbReference>
<evidence type="ECO:0000256" key="3">
    <source>
        <dbReference type="ARBA" id="ARBA00022741"/>
    </source>
</evidence>